<evidence type="ECO:0000313" key="2">
    <source>
        <dbReference type="Proteomes" id="UP001596978"/>
    </source>
</evidence>
<accession>A0ABW3D271</accession>
<name>A0ABW3D271_9FLAO</name>
<comment type="caution">
    <text evidence="1">The sequence shown here is derived from an EMBL/GenBank/DDBJ whole genome shotgun (WGS) entry which is preliminary data.</text>
</comment>
<sequence length="265" mass="30585">MEENFITIIFILVGLKQNIKKMRITRFRRAGKLIYILLLFLGCKIPQSQNQQEAKADVIKDAKKVQKDLPQSNYQEGLPLGKIEILDARLQDAILTDDSFLGTIFEYYSEVDAKPNPNFQEILDSPFNSFYKPKLADEKEDVDSFFLSSEEGYTFFKHVKKLPQFSDNSIMVFSGSSSNYDYDGNTIYTQRMDLVIVDDKKNIIDALNIYYDYSDGIVAKTKLFYIDESYNIFVRYVVVGEEGNHKISGLEAYKITQKGRIVKQN</sequence>
<dbReference type="RefSeq" id="WP_386411339.1">
    <property type="nucleotide sequence ID" value="NZ_JBHTJH010000026.1"/>
</dbReference>
<keyword evidence="2" id="KW-1185">Reference proteome</keyword>
<reference evidence="2" key="1">
    <citation type="journal article" date="2019" name="Int. J. Syst. Evol. Microbiol.">
        <title>The Global Catalogue of Microorganisms (GCM) 10K type strain sequencing project: providing services to taxonomists for standard genome sequencing and annotation.</title>
        <authorList>
            <consortium name="The Broad Institute Genomics Platform"/>
            <consortium name="The Broad Institute Genome Sequencing Center for Infectious Disease"/>
            <person name="Wu L."/>
            <person name="Ma J."/>
        </authorList>
    </citation>
    <scope>NUCLEOTIDE SEQUENCE [LARGE SCALE GENOMIC DNA]</scope>
    <source>
        <strain evidence="2">CCUG 62952</strain>
    </source>
</reference>
<dbReference type="Proteomes" id="UP001596978">
    <property type="component" value="Unassembled WGS sequence"/>
</dbReference>
<organism evidence="1 2">
    <name type="scientific">Sungkyunkwania multivorans</name>
    <dbReference type="NCBI Taxonomy" id="1173618"/>
    <lineage>
        <taxon>Bacteria</taxon>
        <taxon>Pseudomonadati</taxon>
        <taxon>Bacteroidota</taxon>
        <taxon>Flavobacteriia</taxon>
        <taxon>Flavobacteriales</taxon>
        <taxon>Flavobacteriaceae</taxon>
        <taxon>Sungkyunkwania</taxon>
    </lineage>
</organism>
<dbReference type="EMBL" id="JBHTJH010000026">
    <property type="protein sequence ID" value="MFD0864178.1"/>
    <property type="molecule type" value="Genomic_DNA"/>
</dbReference>
<protein>
    <recommendedName>
        <fullName evidence="3">Lipoprotein</fullName>
    </recommendedName>
</protein>
<proteinExistence type="predicted"/>
<gene>
    <name evidence="1" type="ORF">ACFQ1M_18325</name>
</gene>
<evidence type="ECO:0008006" key="3">
    <source>
        <dbReference type="Google" id="ProtNLM"/>
    </source>
</evidence>
<evidence type="ECO:0000313" key="1">
    <source>
        <dbReference type="EMBL" id="MFD0864178.1"/>
    </source>
</evidence>